<organism evidence="16 17">
    <name type="scientific">Caerostris extrusa</name>
    <name type="common">Bark spider</name>
    <name type="synonym">Caerostris bankana</name>
    <dbReference type="NCBI Taxonomy" id="172846"/>
    <lineage>
        <taxon>Eukaryota</taxon>
        <taxon>Metazoa</taxon>
        <taxon>Ecdysozoa</taxon>
        <taxon>Arthropoda</taxon>
        <taxon>Chelicerata</taxon>
        <taxon>Arachnida</taxon>
        <taxon>Araneae</taxon>
        <taxon>Araneomorphae</taxon>
        <taxon>Entelegynae</taxon>
        <taxon>Araneoidea</taxon>
        <taxon>Araneidae</taxon>
        <taxon>Caerostris</taxon>
    </lineage>
</organism>
<dbReference type="SUPFAM" id="SSF48264">
    <property type="entry name" value="Cytochrome P450"/>
    <property type="match status" value="1"/>
</dbReference>
<protein>
    <recommendedName>
        <fullName evidence="18">Cytochrome P450</fullName>
    </recommendedName>
</protein>
<keyword evidence="12 15" id="KW-0503">Monooxygenase</keyword>
<evidence type="ECO:0000313" key="17">
    <source>
        <dbReference type="Proteomes" id="UP001054945"/>
    </source>
</evidence>
<proteinExistence type="inferred from homology"/>
<name>A0AAV4QC89_CAEEX</name>
<dbReference type="EMBL" id="BPLR01006035">
    <property type="protein sequence ID" value="GIY07024.1"/>
    <property type="molecule type" value="Genomic_DNA"/>
</dbReference>
<keyword evidence="7 14" id="KW-0479">Metal-binding</keyword>
<dbReference type="PANTHER" id="PTHR24292">
    <property type="entry name" value="CYTOCHROME P450"/>
    <property type="match status" value="1"/>
</dbReference>
<evidence type="ECO:0000256" key="15">
    <source>
        <dbReference type="RuleBase" id="RU000461"/>
    </source>
</evidence>
<keyword evidence="8" id="KW-0256">Endoplasmic reticulum</keyword>
<dbReference type="GO" id="GO:0005789">
    <property type="term" value="C:endoplasmic reticulum membrane"/>
    <property type="evidence" value="ECO:0007669"/>
    <property type="project" value="UniProtKB-SubCell"/>
</dbReference>
<dbReference type="PROSITE" id="PS00086">
    <property type="entry name" value="CYTOCHROME_P450"/>
    <property type="match status" value="1"/>
</dbReference>
<evidence type="ECO:0000256" key="8">
    <source>
        <dbReference type="ARBA" id="ARBA00022824"/>
    </source>
</evidence>
<reference evidence="16 17" key="1">
    <citation type="submission" date="2021-06" db="EMBL/GenBank/DDBJ databases">
        <title>Caerostris extrusa draft genome.</title>
        <authorList>
            <person name="Kono N."/>
            <person name="Arakawa K."/>
        </authorList>
    </citation>
    <scope>NUCLEOTIDE SEQUENCE [LARGE SCALE GENOMIC DNA]</scope>
</reference>
<dbReference type="Proteomes" id="UP001054945">
    <property type="component" value="Unassembled WGS sequence"/>
</dbReference>
<comment type="subcellular location">
    <subcellularLocation>
        <location evidence="4">Endoplasmic reticulum membrane</location>
        <topology evidence="4">Peripheral membrane protein</topology>
    </subcellularLocation>
    <subcellularLocation>
        <location evidence="3">Microsome membrane</location>
        <topology evidence="3">Peripheral membrane protein</topology>
    </subcellularLocation>
</comment>
<sequence length="131" mass="15436">VAIPHPKELRYCDDVLPAQRRRCFLIREISIRKDFFQRTKNKIPEFAYVPFGAGARHCIGRWFGEMEVKTMVCHILRNFSLHSLDSRDKMLTVMNITLQSTVPFRIRFSIEAQQQTASDNAWIKTNFVIYL</sequence>
<evidence type="ECO:0000256" key="7">
    <source>
        <dbReference type="ARBA" id="ARBA00022723"/>
    </source>
</evidence>
<comment type="cofactor">
    <cofactor evidence="1 14">
        <name>heme</name>
        <dbReference type="ChEBI" id="CHEBI:30413"/>
    </cofactor>
</comment>
<feature type="binding site" description="axial binding residue" evidence="14">
    <location>
        <position position="58"/>
    </location>
    <ligand>
        <name>heme</name>
        <dbReference type="ChEBI" id="CHEBI:30413"/>
    </ligand>
    <ligandPart>
        <name>Fe</name>
        <dbReference type="ChEBI" id="CHEBI:18248"/>
    </ligandPart>
</feature>
<feature type="non-terminal residue" evidence="16">
    <location>
        <position position="1"/>
    </location>
</feature>
<dbReference type="InterPro" id="IPR001128">
    <property type="entry name" value="Cyt_P450"/>
</dbReference>
<keyword evidence="9" id="KW-0492">Microsome</keyword>
<evidence type="ECO:0000256" key="13">
    <source>
        <dbReference type="ARBA" id="ARBA00023136"/>
    </source>
</evidence>
<dbReference type="GO" id="GO:0020037">
    <property type="term" value="F:heme binding"/>
    <property type="evidence" value="ECO:0007669"/>
    <property type="project" value="InterPro"/>
</dbReference>
<evidence type="ECO:0000256" key="3">
    <source>
        <dbReference type="ARBA" id="ARBA00004174"/>
    </source>
</evidence>
<evidence type="ECO:0000256" key="12">
    <source>
        <dbReference type="ARBA" id="ARBA00023033"/>
    </source>
</evidence>
<evidence type="ECO:0000256" key="5">
    <source>
        <dbReference type="ARBA" id="ARBA00010617"/>
    </source>
</evidence>
<keyword evidence="10 15" id="KW-0560">Oxidoreductase</keyword>
<evidence type="ECO:0000256" key="2">
    <source>
        <dbReference type="ARBA" id="ARBA00003690"/>
    </source>
</evidence>
<accession>A0AAV4QC89</accession>
<keyword evidence="13" id="KW-0472">Membrane</keyword>
<dbReference type="Pfam" id="PF00067">
    <property type="entry name" value="p450"/>
    <property type="match status" value="1"/>
</dbReference>
<evidence type="ECO:0000256" key="14">
    <source>
        <dbReference type="PIRSR" id="PIRSR602403-1"/>
    </source>
</evidence>
<comment type="function">
    <text evidence="2">May be involved in the metabolism of insect hormones and in the breakdown of synthetic insecticides.</text>
</comment>
<dbReference type="GO" id="GO:0004497">
    <property type="term" value="F:monooxygenase activity"/>
    <property type="evidence" value="ECO:0007669"/>
    <property type="project" value="UniProtKB-KW"/>
</dbReference>
<evidence type="ECO:0000256" key="10">
    <source>
        <dbReference type="ARBA" id="ARBA00023002"/>
    </source>
</evidence>
<evidence type="ECO:0000256" key="1">
    <source>
        <dbReference type="ARBA" id="ARBA00001971"/>
    </source>
</evidence>
<dbReference type="InterPro" id="IPR002403">
    <property type="entry name" value="Cyt_P450_E_grp-IV"/>
</dbReference>
<dbReference type="GO" id="GO:0016705">
    <property type="term" value="F:oxidoreductase activity, acting on paired donors, with incorporation or reduction of molecular oxygen"/>
    <property type="evidence" value="ECO:0007669"/>
    <property type="project" value="InterPro"/>
</dbReference>
<evidence type="ECO:0008006" key="18">
    <source>
        <dbReference type="Google" id="ProtNLM"/>
    </source>
</evidence>
<gene>
    <name evidence="16" type="ORF">CEXT_106201</name>
</gene>
<dbReference type="Gene3D" id="1.10.630.10">
    <property type="entry name" value="Cytochrome P450"/>
    <property type="match status" value="1"/>
</dbReference>
<evidence type="ECO:0000256" key="9">
    <source>
        <dbReference type="ARBA" id="ARBA00022848"/>
    </source>
</evidence>
<dbReference type="InterPro" id="IPR036396">
    <property type="entry name" value="Cyt_P450_sf"/>
</dbReference>
<comment type="caution">
    <text evidence="16">The sequence shown here is derived from an EMBL/GenBank/DDBJ whole genome shotgun (WGS) entry which is preliminary data.</text>
</comment>
<evidence type="ECO:0000313" key="16">
    <source>
        <dbReference type="EMBL" id="GIY07024.1"/>
    </source>
</evidence>
<comment type="similarity">
    <text evidence="5 15">Belongs to the cytochrome P450 family.</text>
</comment>
<evidence type="ECO:0000256" key="6">
    <source>
        <dbReference type="ARBA" id="ARBA00022617"/>
    </source>
</evidence>
<evidence type="ECO:0000256" key="11">
    <source>
        <dbReference type="ARBA" id="ARBA00023004"/>
    </source>
</evidence>
<dbReference type="GO" id="GO:0005506">
    <property type="term" value="F:iron ion binding"/>
    <property type="evidence" value="ECO:0007669"/>
    <property type="project" value="InterPro"/>
</dbReference>
<keyword evidence="17" id="KW-1185">Reference proteome</keyword>
<keyword evidence="6 14" id="KW-0349">Heme</keyword>
<dbReference type="PRINTS" id="PR00465">
    <property type="entry name" value="EP450IV"/>
</dbReference>
<keyword evidence="11 14" id="KW-0408">Iron</keyword>
<dbReference type="InterPro" id="IPR050476">
    <property type="entry name" value="Insect_CytP450_Detox"/>
</dbReference>
<dbReference type="AlphaFoldDB" id="A0AAV4QC89"/>
<dbReference type="InterPro" id="IPR017972">
    <property type="entry name" value="Cyt_P450_CS"/>
</dbReference>
<dbReference type="PANTHER" id="PTHR24292:SF102">
    <property type="entry name" value="CYTOCHROME P450 FAMILY-RELATED"/>
    <property type="match status" value="1"/>
</dbReference>
<evidence type="ECO:0000256" key="4">
    <source>
        <dbReference type="ARBA" id="ARBA00004406"/>
    </source>
</evidence>